<protein>
    <submittedName>
        <fullName evidence="1">Uncharacterized protein</fullName>
    </submittedName>
</protein>
<gene>
    <name evidence="1" type="ORF">NCTC10571_01310</name>
</gene>
<dbReference type="AlphaFoldDB" id="A0A378NYT0"/>
<name>A0A378NYT0_9FIRM</name>
<evidence type="ECO:0000313" key="1">
    <source>
        <dbReference type="EMBL" id="STY71158.1"/>
    </source>
</evidence>
<dbReference type="EMBL" id="UGPP01000001">
    <property type="protein sequence ID" value="STY71158.1"/>
    <property type="molecule type" value="Genomic_DNA"/>
</dbReference>
<dbReference type="Proteomes" id="UP000255234">
    <property type="component" value="Unassembled WGS sequence"/>
</dbReference>
<accession>A0A378NYT0</accession>
<evidence type="ECO:0000313" key="2">
    <source>
        <dbReference type="Proteomes" id="UP000255234"/>
    </source>
</evidence>
<proteinExistence type="predicted"/>
<sequence length="132" mass="16470">MNKRTRQLQRTMKKRNRYSKEQIWNLNIYLTDHIYCALKQFKNQRMYSYPAQFNSEKEWIEILDKIIWSMKEIKNDYPNDPLYNYKYCIPIDGKDIYSQEERDKMEKESDIYYKKIDEGLHLFAKFLQDLWI</sequence>
<reference evidence="1 2" key="1">
    <citation type="submission" date="2018-06" db="EMBL/GenBank/DDBJ databases">
        <authorList>
            <consortium name="Pathogen Informatics"/>
            <person name="Doyle S."/>
        </authorList>
    </citation>
    <scope>NUCLEOTIDE SEQUENCE [LARGE SCALE GENOMIC DNA]</scope>
    <source>
        <strain evidence="1 2">NCTC10571</strain>
    </source>
</reference>
<organism evidence="1 2">
    <name type="scientific">Megamonas hypermegale</name>
    <dbReference type="NCBI Taxonomy" id="158847"/>
    <lineage>
        <taxon>Bacteria</taxon>
        <taxon>Bacillati</taxon>
        <taxon>Bacillota</taxon>
        <taxon>Negativicutes</taxon>
        <taxon>Selenomonadales</taxon>
        <taxon>Selenomonadaceae</taxon>
        <taxon>Megamonas</taxon>
    </lineage>
</organism>
<dbReference type="RefSeq" id="WP_115151530.1">
    <property type="nucleotide sequence ID" value="NZ_UGPP01000001.1"/>
</dbReference>